<dbReference type="STRING" id="1513793.SAMN06296036_14910"/>
<dbReference type="RefSeq" id="WP_132326382.1">
    <property type="nucleotide sequence ID" value="NZ_FWZT01000049.1"/>
</dbReference>
<dbReference type="InterPro" id="IPR001638">
    <property type="entry name" value="Solute-binding_3/MltF_N"/>
</dbReference>
<organism evidence="3 4">
    <name type="scientific">Pseudobacteriovorax antillogorgiicola</name>
    <dbReference type="NCBI Taxonomy" id="1513793"/>
    <lineage>
        <taxon>Bacteria</taxon>
        <taxon>Pseudomonadati</taxon>
        <taxon>Bdellovibrionota</taxon>
        <taxon>Oligoflexia</taxon>
        <taxon>Oligoflexales</taxon>
        <taxon>Pseudobacteriovoracaceae</taxon>
        <taxon>Pseudobacteriovorax</taxon>
    </lineage>
</organism>
<reference evidence="4" key="1">
    <citation type="submission" date="2017-04" db="EMBL/GenBank/DDBJ databases">
        <authorList>
            <person name="Varghese N."/>
            <person name="Submissions S."/>
        </authorList>
    </citation>
    <scope>NUCLEOTIDE SEQUENCE [LARGE SCALE GENOMIC DNA]</scope>
    <source>
        <strain evidence="4">RKEM611</strain>
    </source>
</reference>
<accession>A0A1Y6CRT5</accession>
<sequence length="257" mass="29619">MNFGRFITLLILFSAGLYQAQGFELKISYTIENYAPFYYQEGGETKGIYPQVLKAATANLGWTIKEVRCPWIRCLKSLEMGDVHALAFIGKSKEREAFAYFDEAAIVHHDRINLLTLKKNTFEFKGFQRKKGATEFIDFPSRFVYIVKQLGFNYGQLDEIKSLKPVYVAKTKQLIAMIVADHIKLGVIYESDYLETVKDKSSFALIQPPVHEAPYYFGFSKKSFPKARLKQFVEQMRKIKESGDFAKIHKDFGRQSP</sequence>
<keyword evidence="1" id="KW-0732">Signal</keyword>
<keyword evidence="4" id="KW-1185">Reference proteome</keyword>
<dbReference type="PANTHER" id="PTHR35936:SF25">
    <property type="entry name" value="ABC TRANSPORTER SUBSTRATE-BINDING PROTEIN"/>
    <property type="match status" value="1"/>
</dbReference>
<evidence type="ECO:0000256" key="1">
    <source>
        <dbReference type="ARBA" id="ARBA00022729"/>
    </source>
</evidence>
<proteinExistence type="predicted"/>
<dbReference type="PANTHER" id="PTHR35936">
    <property type="entry name" value="MEMBRANE-BOUND LYTIC MUREIN TRANSGLYCOSYLASE F"/>
    <property type="match status" value="1"/>
</dbReference>
<dbReference type="OrthoDB" id="7354650at2"/>
<evidence type="ECO:0000259" key="2">
    <source>
        <dbReference type="Pfam" id="PF00497"/>
    </source>
</evidence>
<dbReference type="Gene3D" id="3.40.190.10">
    <property type="entry name" value="Periplasmic binding protein-like II"/>
    <property type="match status" value="2"/>
</dbReference>
<evidence type="ECO:0000313" key="3">
    <source>
        <dbReference type="EMBL" id="SMF83777.1"/>
    </source>
</evidence>
<protein>
    <submittedName>
        <fullName evidence="3">ABC-type amino acid transport substrate-binding protein</fullName>
    </submittedName>
</protein>
<feature type="domain" description="Solute-binding protein family 3/N-terminal" evidence="2">
    <location>
        <begin position="31"/>
        <end position="253"/>
    </location>
</feature>
<evidence type="ECO:0000313" key="4">
    <source>
        <dbReference type="Proteomes" id="UP000192907"/>
    </source>
</evidence>
<dbReference type="EMBL" id="FWZT01000049">
    <property type="protein sequence ID" value="SMF83777.1"/>
    <property type="molecule type" value="Genomic_DNA"/>
</dbReference>
<dbReference type="Pfam" id="PF00497">
    <property type="entry name" value="SBP_bac_3"/>
    <property type="match status" value="1"/>
</dbReference>
<gene>
    <name evidence="3" type="ORF">SAMN06296036_14910</name>
</gene>
<name>A0A1Y6CRT5_9BACT</name>
<dbReference type="Proteomes" id="UP000192907">
    <property type="component" value="Unassembled WGS sequence"/>
</dbReference>
<dbReference type="SUPFAM" id="SSF53850">
    <property type="entry name" value="Periplasmic binding protein-like II"/>
    <property type="match status" value="1"/>
</dbReference>
<dbReference type="AlphaFoldDB" id="A0A1Y6CRT5"/>